<dbReference type="Gene3D" id="3.60.40.10">
    <property type="entry name" value="PPM-type phosphatase domain"/>
    <property type="match status" value="1"/>
</dbReference>
<dbReference type="SUPFAM" id="SSF81606">
    <property type="entry name" value="PP2C-like"/>
    <property type="match status" value="1"/>
</dbReference>
<dbReference type="InterPro" id="IPR001932">
    <property type="entry name" value="PPM-type_phosphatase-like_dom"/>
</dbReference>
<evidence type="ECO:0000259" key="1">
    <source>
        <dbReference type="PROSITE" id="PS51746"/>
    </source>
</evidence>
<accession>A0A0U1LKL8</accession>
<dbReference type="GO" id="GO:0005739">
    <property type="term" value="C:mitochondrion"/>
    <property type="evidence" value="ECO:0007669"/>
    <property type="project" value="TreeGrafter"/>
</dbReference>
<dbReference type="InterPro" id="IPR036457">
    <property type="entry name" value="PPM-type-like_dom_sf"/>
</dbReference>
<organism evidence="2 3">
    <name type="scientific">Talaromyces islandicus</name>
    <name type="common">Penicillium islandicum</name>
    <dbReference type="NCBI Taxonomy" id="28573"/>
    <lineage>
        <taxon>Eukaryota</taxon>
        <taxon>Fungi</taxon>
        <taxon>Dikarya</taxon>
        <taxon>Ascomycota</taxon>
        <taxon>Pezizomycotina</taxon>
        <taxon>Eurotiomycetes</taxon>
        <taxon>Eurotiomycetidae</taxon>
        <taxon>Eurotiales</taxon>
        <taxon>Trichocomaceae</taxon>
        <taxon>Talaromyces</taxon>
        <taxon>Talaromyces sect. Islandici</taxon>
    </lineage>
</organism>
<dbReference type="InterPro" id="IPR015655">
    <property type="entry name" value="PP2C"/>
</dbReference>
<evidence type="ECO:0000313" key="3">
    <source>
        <dbReference type="Proteomes" id="UP000054383"/>
    </source>
</evidence>
<dbReference type="SMART" id="SM00332">
    <property type="entry name" value="PP2Cc"/>
    <property type="match status" value="1"/>
</dbReference>
<dbReference type="EMBL" id="CVMT01000001">
    <property type="protein sequence ID" value="CRG83533.1"/>
    <property type="molecule type" value="Genomic_DNA"/>
</dbReference>
<dbReference type="STRING" id="28573.A0A0U1LKL8"/>
<dbReference type="AlphaFoldDB" id="A0A0U1LKL8"/>
<proteinExistence type="predicted"/>
<protein>
    <submittedName>
        <fullName evidence="2">Protein phosphatase 2C homolog C10F6,17c</fullName>
    </submittedName>
</protein>
<name>A0A0U1LKL8_TALIS</name>
<dbReference type="GO" id="GO:0004741">
    <property type="term" value="F:[pyruvate dehydrogenase (acetyl-transferring)]-phosphatase activity"/>
    <property type="evidence" value="ECO:0007669"/>
    <property type="project" value="TreeGrafter"/>
</dbReference>
<dbReference type="PANTHER" id="PTHR13832">
    <property type="entry name" value="PROTEIN PHOSPHATASE 2C"/>
    <property type="match status" value="1"/>
</dbReference>
<dbReference type="OMA" id="TCVSRWL"/>
<sequence length="545" mass="59370">MLPRLAAGARHSASGLCRRAVKGHQSELNRAACPLLFSSKVRTVGDYGGKGQPYLAFFSHRIGNISAEQGGKNDSRRHYYAIGIGIAVVLSVVGPRFDDLKCGFLNRFWQLTLTSHFVPGTPVIAQAKELSDIKQAIYPVLDLDAANAKLKASEQSYTSGVNGTAGEISVSRFDILRLPSNSPCEDDFAFGTVDVGQERDWQFWGVYDGHAGWATSALLRNSLIVYVGREIKNLLSMQGGTATPEAIDAAITSAFLRLDGEIIDDGLKAMTDSQTPGEAVSRTAPARAGSCALLAVHDPVNSLLRVACVGDSRAVLGRRPSSGGDGNTWTTIQLSSDQTGFNPHECARLAQNHPGESKIIDPKSGRLLGIAVTRAFGDHRWKWPSAAIERWTSNYFGSGLRPHYKTPPYMTAEPVITTTTVQKGDFVILASDGFWDRMTNKDAVNCVSKWVNREALSQKRVLSEWSIHKSKGVGFPEGKVSPDTFVVEDENVATHLVRNALGGNLRDHFCAELSLQCPDSRYERDDITVQVIFFGDVERSKSARI</sequence>
<evidence type="ECO:0000313" key="2">
    <source>
        <dbReference type="EMBL" id="CRG83533.1"/>
    </source>
</evidence>
<dbReference type="Pfam" id="PF00481">
    <property type="entry name" value="PP2C"/>
    <property type="match status" value="1"/>
</dbReference>
<dbReference type="PANTHER" id="PTHR13832:SF792">
    <property type="entry name" value="GM14286P"/>
    <property type="match status" value="1"/>
</dbReference>
<feature type="domain" description="PPM-type phosphatase" evidence="1">
    <location>
        <begin position="172"/>
        <end position="534"/>
    </location>
</feature>
<dbReference type="Proteomes" id="UP000054383">
    <property type="component" value="Unassembled WGS sequence"/>
</dbReference>
<dbReference type="PROSITE" id="PS51746">
    <property type="entry name" value="PPM_2"/>
    <property type="match status" value="1"/>
</dbReference>
<gene>
    <name evidence="2" type="ORF">PISL3812_00885</name>
</gene>
<reference evidence="2 3" key="1">
    <citation type="submission" date="2015-04" db="EMBL/GenBank/DDBJ databases">
        <authorList>
            <person name="Syromyatnikov M.Y."/>
            <person name="Popov V.N."/>
        </authorList>
    </citation>
    <scope>NUCLEOTIDE SEQUENCE [LARGE SCALE GENOMIC DNA]</scope>
    <source>
        <strain evidence="2">WF-38-12</strain>
    </source>
</reference>
<dbReference type="OrthoDB" id="420076at2759"/>
<dbReference type="CDD" id="cd00143">
    <property type="entry name" value="PP2Cc"/>
    <property type="match status" value="1"/>
</dbReference>
<keyword evidence="3" id="KW-1185">Reference proteome</keyword>